<dbReference type="EMBL" id="WOTH01000005">
    <property type="protein sequence ID" value="NHO53152.1"/>
    <property type="molecule type" value="Genomic_DNA"/>
</dbReference>
<dbReference type="AlphaFoldDB" id="A0A967EH44"/>
<name>A0A967EH44_9PROT</name>
<accession>A0A967EH44</accession>
<dbReference type="Proteomes" id="UP000597459">
    <property type="component" value="Unassembled WGS sequence"/>
</dbReference>
<sequence length="149" mass="16085">MIRTRFSIQPTEMKTEPRETLFRVANLAQAHMAIHAAEESGLFPLLLSPPNTPAFMGTPWWLAMMRCLRTEGVAFADILDCGSSAGHAVAALGHGQKQILFSDRSPQTKAVHLLAASLDAQVHSFLPASCDLTGCVTLEQARKALGTLT</sequence>
<organism evidence="1 2">
    <name type="scientific">Acetobacter estunensis</name>
    <dbReference type="NCBI Taxonomy" id="104097"/>
    <lineage>
        <taxon>Bacteria</taxon>
        <taxon>Pseudomonadati</taxon>
        <taxon>Pseudomonadota</taxon>
        <taxon>Alphaproteobacteria</taxon>
        <taxon>Acetobacterales</taxon>
        <taxon>Acetobacteraceae</taxon>
        <taxon>Acetobacter</taxon>
    </lineage>
</organism>
<protein>
    <submittedName>
        <fullName evidence="1">Uncharacterized protein</fullName>
    </submittedName>
</protein>
<keyword evidence="2" id="KW-1185">Reference proteome</keyword>
<evidence type="ECO:0000313" key="2">
    <source>
        <dbReference type="Proteomes" id="UP000597459"/>
    </source>
</evidence>
<dbReference type="RefSeq" id="WP_166313289.1">
    <property type="nucleotide sequence ID" value="NZ_WOTH01000005.1"/>
</dbReference>
<proteinExistence type="predicted"/>
<reference evidence="1" key="1">
    <citation type="submission" date="2019-11" db="EMBL/GenBank/DDBJ databases">
        <title>Description of new Acetobacter species.</title>
        <authorList>
            <person name="Cleenwerck I."/>
            <person name="Sombolestani A.S."/>
        </authorList>
    </citation>
    <scope>NUCLEOTIDE SEQUENCE</scope>
    <source>
        <strain evidence="1">LMG 1626</strain>
    </source>
</reference>
<evidence type="ECO:0000313" key="1">
    <source>
        <dbReference type="EMBL" id="NHO53152.1"/>
    </source>
</evidence>
<gene>
    <name evidence="1" type="ORF">GOB87_04145</name>
</gene>
<comment type="caution">
    <text evidence="1">The sequence shown here is derived from an EMBL/GenBank/DDBJ whole genome shotgun (WGS) entry which is preliminary data.</text>
</comment>